<evidence type="ECO:0000256" key="1">
    <source>
        <dbReference type="SAM" id="Phobius"/>
    </source>
</evidence>
<dbReference type="PANTHER" id="PTHR30093:SF47">
    <property type="entry name" value="TYPE IV PILUS NON-CORE MINOR PILIN PILE"/>
    <property type="match status" value="1"/>
</dbReference>
<keyword evidence="1" id="KW-0472">Membrane</keyword>
<accession>A0AAD0S1Q8</accession>
<dbReference type="AlphaFoldDB" id="A0AAD0S1Q8"/>
<sequence>MKETLSSGKHSGFTLVEILIVIAILGILYSVALPVYTEQMQRSRRADIQQELLQYSASLERIYSRNGGYPNAFTAQNTDFYTFTYTPTDKVAGAISDFKNRGYSLKASPKSGSAQASDRCGDLTVKHDGSYTASENDCWE</sequence>
<evidence type="ECO:0000313" key="2">
    <source>
        <dbReference type="EMBL" id="AXV66362.1"/>
    </source>
</evidence>
<protein>
    <submittedName>
        <fullName evidence="2">Prepilin-type N-terminal cleavage/methylation domain-containing protein</fullName>
    </submittedName>
</protein>
<dbReference type="KEGG" id="pdj:D0907_14270"/>
<keyword evidence="1" id="KW-1133">Transmembrane helix</keyword>
<dbReference type="GeneID" id="99506639"/>
<dbReference type="InterPro" id="IPR045584">
    <property type="entry name" value="Pilin-like"/>
</dbReference>
<dbReference type="Pfam" id="PF07963">
    <property type="entry name" value="N_methyl"/>
    <property type="match status" value="1"/>
</dbReference>
<dbReference type="Pfam" id="PF16732">
    <property type="entry name" value="ComP_DUS"/>
    <property type="match status" value="1"/>
</dbReference>
<keyword evidence="1" id="KW-0812">Transmembrane</keyword>
<dbReference type="GO" id="GO:0043683">
    <property type="term" value="P:type IV pilus assembly"/>
    <property type="evidence" value="ECO:0007669"/>
    <property type="project" value="InterPro"/>
</dbReference>
<evidence type="ECO:0000313" key="3">
    <source>
        <dbReference type="Proteomes" id="UP000264605"/>
    </source>
</evidence>
<organism evidence="2 3">
    <name type="scientific">Pseudoalteromonas lipolytica</name>
    <dbReference type="NCBI Taxonomy" id="570156"/>
    <lineage>
        <taxon>Bacteria</taxon>
        <taxon>Pseudomonadati</taxon>
        <taxon>Pseudomonadota</taxon>
        <taxon>Gammaproteobacteria</taxon>
        <taxon>Alteromonadales</taxon>
        <taxon>Pseudoalteromonadaceae</taxon>
        <taxon>Pseudoalteromonas</taxon>
    </lineage>
</organism>
<dbReference type="SUPFAM" id="SSF54523">
    <property type="entry name" value="Pili subunits"/>
    <property type="match status" value="1"/>
</dbReference>
<proteinExistence type="predicted"/>
<name>A0AAD0S1Q8_9GAMM</name>
<dbReference type="NCBIfam" id="TIGR02532">
    <property type="entry name" value="IV_pilin_GFxxxE"/>
    <property type="match status" value="1"/>
</dbReference>
<dbReference type="Gene3D" id="3.30.700.10">
    <property type="entry name" value="Glycoprotein, Type 4 Pilin"/>
    <property type="match status" value="1"/>
</dbReference>
<feature type="transmembrane region" description="Helical" evidence="1">
    <location>
        <begin position="12"/>
        <end position="36"/>
    </location>
</feature>
<dbReference type="EMBL" id="CP032090">
    <property type="protein sequence ID" value="AXV66362.1"/>
    <property type="molecule type" value="Genomic_DNA"/>
</dbReference>
<dbReference type="PANTHER" id="PTHR30093">
    <property type="entry name" value="GENERAL SECRETION PATHWAY PROTEIN G"/>
    <property type="match status" value="1"/>
</dbReference>
<dbReference type="RefSeq" id="WP_118844650.1">
    <property type="nucleotide sequence ID" value="NZ_CP032090.1"/>
</dbReference>
<gene>
    <name evidence="2" type="ORF">D0907_14270</name>
</gene>
<reference evidence="2 3" key="1">
    <citation type="submission" date="2018-08" db="EMBL/GenBank/DDBJ databases">
        <title>Draft genome sequence of Pseudoalteromonas donghaensis HJ51.</title>
        <authorList>
            <person name="Oh J."/>
            <person name="Roh D."/>
        </authorList>
    </citation>
    <scope>NUCLEOTIDE SEQUENCE [LARGE SCALE GENOMIC DNA]</scope>
    <source>
        <strain evidence="2 3">HJ51</strain>
    </source>
</reference>
<dbReference type="Proteomes" id="UP000264605">
    <property type="component" value="Chromosome"/>
</dbReference>
<dbReference type="InterPro" id="IPR031982">
    <property type="entry name" value="PilE-like"/>
</dbReference>
<dbReference type="InterPro" id="IPR012902">
    <property type="entry name" value="N_methyl_site"/>
</dbReference>